<reference evidence="1 2" key="1">
    <citation type="journal article" date="2006" name="J. Gen. Virol.">
        <title>Genome sequences of two frog herpesviruses.</title>
        <authorList>
            <person name="Davison A.J."/>
            <person name="Cunningham C."/>
            <person name="Sauerbier W."/>
            <person name="McKinnell R.G."/>
        </authorList>
    </citation>
    <scope>NUCLEOTIDE SEQUENCE [LARGE SCALE GENOMIC DNA]</scope>
    <source>
        <strain evidence="1">ATCC VR-568</strain>
    </source>
</reference>
<dbReference type="RefSeq" id="YP_656610.1">
    <property type="nucleotide sequence ID" value="NC_008210.1"/>
</dbReference>
<dbReference type="Proteomes" id="UP000120576">
    <property type="component" value="Genome"/>
</dbReference>
<dbReference type="KEGG" id="vg:5179393"/>
<keyword evidence="2" id="KW-1185">Reference proteome</keyword>
<organism evidence="1 2">
    <name type="scientific">Ranid herpesvirus 2</name>
    <dbReference type="NCBI Taxonomy" id="389214"/>
    <lineage>
        <taxon>Viruses</taxon>
        <taxon>Duplodnaviria</taxon>
        <taxon>Heunggongvirae</taxon>
        <taxon>Peploviricota</taxon>
        <taxon>Herviviricetes</taxon>
        <taxon>Herpesvirales</taxon>
        <taxon>Alloherpesviridae</taxon>
        <taxon>Batravirus</taxon>
        <taxon>Batravirus ranidallo2</taxon>
    </lineage>
</organism>
<sequence>MPTDPRNPHLPLLVRYVDPSEDARVRHVDKTCSLVAWQAQTACETLRLLNINVGYRVGAGGVVEALIHVPVPCPAVYLECIDMEKRRTIFSLYILWKTLPARVKLNTFVETLPPEVPSDLLTNYVLLREHSMDRRETLAIFHRHNSVTFFVSHPRMNLLFFHWKMKDKGTAEFAGMSYRTYIVIEESTPQTSTLK</sequence>
<evidence type="ECO:0000313" key="1">
    <source>
        <dbReference type="EMBL" id="ABG25696.1"/>
    </source>
</evidence>
<evidence type="ECO:0000313" key="2">
    <source>
        <dbReference type="Proteomes" id="UP000120576"/>
    </source>
</evidence>
<accession>Q14W04</accession>
<name>Q14W04_9VIRU</name>
<proteinExistence type="predicted"/>
<dbReference type="EMBL" id="DQ665652">
    <property type="protein sequence ID" value="ABG25696.1"/>
    <property type="molecule type" value="Genomic_DNA"/>
</dbReference>
<protein>
    <submittedName>
        <fullName evidence="1">ORF102</fullName>
    </submittedName>
</protein>
<dbReference type="GeneID" id="5179393"/>